<gene>
    <name evidence="1" type="ORF">FF011L_31120</name>
</gene>
<dbReference type="SUPFAM" id="SSF48371">
    <property type="entry name" value="ARM repeat"/>
    <property type="match status" value="1"/>
</dbReference>
<organism evidence="1 2">
    <name type="scientific">Roseimaritima multifibrata</name>
    <dbReference type="NCBI Taxonomy" id="1930274"/>
    <lineage>
        <taxon>Bacteria</taxon>
        <taxon>Pseudomonadati</taxon>
        <taxon>Planctomycetota</taxon>
        <taxon>Planctomycetia</taxon>
        <taxon>Pirellulales</taxon>
        <taxon>Pirellulaceae</taxon>
        <taxon>Roseimaritima</taxon>
    </lineage>
</organism>
<dbReference type="Proteomes" id="UP000320672">
    <property type="component" value="Chromosome"/>
</dbReference>
<protein>
    <recommendedName>
        <fullName evidence="3">HEAT repeat protein</fullName>
    </recommendedName>
</protein>
<evidence type="ECO:0008006" key="3">
    <source>
        <dbReference type="Google" id="ProtNLM"/>
    </source>
</evidence>
<dbReference type="AlphaFoldDB" id="A0A517MHH4"/>
<evidence type="ECO:0000313" key="1">
    <source>
        <dbReference type="EMBL" id="QDS94333.1"/>
    </source>
</evidence>
<sequence length="544" mass="59908">MIPAASSNQVSVKMNGLELTFDILATTPNEASLSLLAPALTSADLSVRGLAVDALCNRDSVEANFRLIQNWENLVPDQRQRIKNVGPRFCDALHIAFADNDKALSLIAIRIIEALQIHSMFPTLVGLVETEPDGPSRNLATLVVMRMASTQGKAARSDHDRPAVRGPMIRSLAEATRRYPSHKQQTLVDAFLVASKWTDSEFSSQFAKNSHQRQLLLDRFQNSDERGICELLCSALQRSRANIDVLDLIRSRSGENFRESLLSAISPHPGPNCIRNLVAIGIPSCCQLTPLQTQRQSFRTRCILAIMQGIAGTDHVAALERILALLPPASESLKSGLLAALHRFPPLDPDRLLQAAIQWRPPGEAAVPVSDFRRGSSLEQDVAVLTRILTIIQNRDPQLAEMLRPLLKPLHATELLPQLGRYRPSVRRRLGKVMSIVDLDFVHVIEGQMRHPVMLKRLEAIGGVVALGLADEFSRSLVHIAHNDHVEAQIRAARALGTASNIESLDALLELTMRPDSSIRDAAVLALRKRTNPDLNLQTGDSID</sequence>
<dbReference type="InterPro" id="IPR016024">
    <property type="entry name" value="ARM-type_fold"/>
</dbReference>
<proteinExistence type="predicted"/>
<dbReference type="KEGG" id="rml:FF011L_31120"/>
<dbReference type="EMBL" id="CP036262">
    <property type="protein sequence ID" value="QDS94333.1"/>
    <property type="molecule type" value="Genomic_DNA"/>
</dbReference>
<dbReference type="InterPro" id="IPR011989">
    <property type="entry name" value="ARM-like"/>
</dbReference>
<dbReference type="Gene3D" id="1.25.10.10">
    <property type="entry name" value="Leucine-rich Repeat Variant"/>
    <property type="match status" value="1"/>
</dbReference>
<keyword evidence="2" id="KW-1185">Reference proteome</keyword>
<accession>A0A517MHH4</accession>
<reference evidence="1 2" key="1">
    <citation type="submission" date="2019-02" db="EMBL/GenBank/DDBJ databases">
        <title>Deep-cultivation of Planctomycetes and their phenomic and genomic characterization uncovers novel biology.</title>
        <authorList>
            <person name="Wiegand S."/>
            <person name="Jogler M."/>
            <person name="Boedeker C."/>
            <person name="Pinto D."/>
            <person name="Vollmers J."/>
            <person name="Rivas-Marin E."/>
            <person name="Kohn T."/>
            <person name="Peeters S.H."/>
            <person name="Heuer A."/>
            <person name="Rast P."/>
            <person name="Oberbeckmann S."/>
            <person name="Bunk B."/>
            <person name="Jeske O."/>
            <person name="Meyerdierks A."/>
            <person name="Storesund J.E."/>
            <person name="Kallscheuer N."/>
            <person name="Luecker S."/>
            <person name="Lage O.M."/>
            <person name="Pohl T."/>
            <person name="Merkel B.J."/>
            <person name="Hornburger P."/>
            <person name="Mueller R.-W."/>
            <person name="Bruemmer F."/>
            <person name="Labrenz M."/>
            <person name="Spormann A.M."/>
            <person name="Op den Camp H."/>
            <person name="Overmann J."/>
            <person name="Amann R."/>
            <person name="Jetten M.S.M."/>
            <person name="Mascher T."/>
            <person name="Medema M.H."/>
            <person name="Devos D.P."/>
            <person name="Kaster A.-K."/>
            <person name="Ovreas L."/>
            <person name="Rohde M."/>
            <person name="Galperin M.Y."/>
            <person name="Jogler C."/>
        </authorList>
    </citation>
    <scope>NUCLEOTIDE SEQUENCE [LARGE SCALE GENOMIC DNA]</scope>
    <source>
        <strain evidence="1 2">FF011L</strain>
    </source>
</reference>
<evidence type="ECO:0000313" key="2">
    <source>
        <dbReference type="Proteomes" id="UP000320672"/>
    </source>
</evidence>
<name>A0A517MHH4_9BACT</name>